<evidence type="ECO:0000313" key="4">
    <source>
        <dbReference type="EMBL" id="GJT71698.1"/>
    </source>
</evidence>
<feature type="region of interest" description="Disordered" evidence="2">
    <location>
        <begin position="226"/>
        <end position="245"/>
    </location>
</feature>
<feature type="region of interest" description="Disordered" evidence="2">
    <location>
        <begin position="257"/>
        <end position="297"/>
    </location>
</feature>
<reference evidence="4" key="2">
    <citation type="submission" date="2022-01" db="EMBL/GenBank/DDBJ databases">
        <authorList>
            <person name="Yamashiro T."/>
            <person name="Shiraishi A."/>
            <person name="Satake H."/>
            <person name="Nakayama K."/>
        </authorList>
    </citation>
    <scope>NUCLEOTIDE SEQUENCE</scope>
</reference>
<keyword evidence="4" id="KW-0548">Nucleotidyltransferase</keyword>
<name>A0ABQ5G7R2_9ASTR</name>
<dbReference type="Pfam" id="PF13650">
    <property type="entry name" value="Asp_protease_2"/>
    <property type="match status" value="1"/>
</dbReference>
<dbReference type="Proteomes" id="UP001151760">
    <property type="component" value="Unassembled WGS sequence"/>
</dbReference>
<protein>
    <submittedName>
        <fullName evidence="4">Reverse transcriptase domain-containing protein</fullName>
    </submittedName>
</protein>
<dbReference type="InterPro" id="IPR005162">
    <property type="entry name" value="Retrotrans_gag_dom"/>
</dbReference>
<dbReference type="GO" id="GO:0003964">
    <property type="term" value="F:RNA-directed DNA polymerase activity"/>
    <property type="evidence" value="ECO:0007669"/>
    <property type="project" value="UniProtKB-KW"/>
</dbReference>
<keyword evidence="4" id="KW-0808">Transferase</keyword>
<dbReference type="EMBL" id="BQNB010018189">
    <property type="protein sequence ID" value="GJT71698.1"/>
    <property type="molecule type" value="Genomic_DNA"/>
</dbReference>
<dbReference type="InterPro" id="IPR021109">
    <property type="entry name" value="Peptidase_aspartic_dom_sf"/>
</dbReference>
<keyword evidence="4" id="KW-0695">RNA-directed DNA polymerase</keyword>
<dbReference type="Gene3D" id="3.10.10.10">
    <property type="entry name" value="HIV Type 1 Reverse Transcriptase, subunit A, domain 1"/>
    <property type="match status" value="1"/>
</dbReference>
<feature type="compositionally biased region" description="Polar residues" evidence="2">
    <location>
        <begin position="226"/>
        <end position="243"/>
    </location>
</feature>
<feature type="compositionally biased region" description="Low complexity" evidence="2">
    <location>
        <begin position="163"/>
        <end position="178"/>
    </location>
</feature>
<dbReference type="SUPFAM" id="SSF56672">
    <property type="entry name" value="DNA/RNA polymerases"/>
    <property type="match status" value="1"/>
</dbReference>
<dbReference type="InterPro" id="IPR043502">
    <property type="entry name" value="DNA/RNA_pol_sf"/>
</dbReference>
<feature type="region of interest" description="Disordered" evidence="2">
    <location>
        <begin position="163"/>
        <end position="182"/>
    </location>
</feature>
<keyword evidence="5" id="KW-1185">Reference proteome</keyword>
<evidence type="ECO:0000256" key="1">
    <source>
        <dbReference type="SAM" id="Coils"/>
    </source>
</evidence>
<comment type="caution">
    <text evidence="4">The sequence shown here is derived from an EMBL/GenBank/DDBJ whole genome shotgun (WGS) entry which is preliminary data.</text>
</comment>
<dbReference type="CDD" id="cd00303">
    <property type="entry name" value="retropepsin_like"/>
    <property type="match status" value="1"/>
</dbReference>
<reference evidence="4" key="1">
    <citation type="journal article" date="2022" name="Int. J. Mol. Sci.">
        <title>Draft Genome of Tanacetum Coccineum: Genomic Comparison of Closely Related Tanacetum-Family Plants.</title>
        <authorList>
            <person name="Yamashiro T."/>
            <person name="Shiraishi A."/>
            <person name="Nakayama K."/>
            <person name="Satake H."/>
        </authorList>
    </citation>
    <scope>NUCLEOTIDE SEQUENCE</scope>
</reference>
<organism evidence="4 5">
    <name type="scientific">Tanacetum coccineum</name>
    <dbReference type="NCBI Taxonomy" id="301880"/>
    <lineage>
        <taxon>Eukaryota</taxon>
        <taxon>Viridiplantae</taxon>
        <taxon>Streptophyta</taxon>
        <taxon>Embryophyta</taxon>
        <taxon>Tracheophyta</taxon>
        <taxon>Spermatophyta</taxon>
        <taxon>Magnoliopsida</taxon>
        <taxon>eudicotyledons</taxon>
        <taxon>Gunneridae</taxon>
        <taxon>Pentapetalae</taxon>
        <taxon>asterids</taxon>
        <taxon>campanulids</taxon>
        <taxon>Asterales</taxon>
        <taxon>Asteraceae</taxon>
        <taxon>Asteroideae</taxon>
        <taxon>Anthemideae</taxon>
        <taxon>Anthemidinae</taxon>
        <taxon>Tanacetum</taxon>
    </lineage>
</organism>
<gene>
    <name evidence="4" type="ORF">Tco_1030984</name>
</gene>
<evidence type="ECO:0000256" key="2">
    <source>
        <dbReference type="SAM" id="MobiDB-lite"/>
    </source>
</evidence>
<feature type="domain" description="Retrotransposon gag" evidence="3">
    <location>
        <begin position="15"/>
        <end position="89"/>
    </location>
</feature>
<dbReference type="Gene3D" id="2.40.70.10">
    <property type="entry name" value="Acid Proteases"/>
    <property type="match status" value="1"/>
</dbReference>
<dbReference type="PANTHER" id="PTHR33067">
    <property type="entry name" value="RNA-DIRECTED DNA POLYMERASE-RELATED"/>
    <property type="match status" value="1"/>
</dbReference>
<dbReference type="PANTHER" id="PTHR33067:SF35">
    <property type="entry name" value="ASPARTIC PEPTIDASE DDI1-TYPE DOMAIN-CONTAINING PROTEIN"/>
    <property type="match status" value="1"/>
</dbReference>
<accession>A0ABQ5G7R2</accession>
<keyword evidence="1" id="KW-0175">Coiled coil</keyword>
<feature type="compositionally biased region" description="Basic and acidic residues" evidence="2">
    <location>
        <begin position="273"/>
        <end position="282"/>
    </location>
</feature>
<feature type="region of interest" description="Disordered" evidence="2">
    <location>
        <begin position="829"/>
        <end position="848"/>
    </location>
</feature>
<feature type="region of interest" description="Disordered" evidence="2">
    <location>
        <begin position="802"/>
        <end position="824"/>
    </location>
</feature>
<feature type="compositionally biased region" description="Polar residues" evidence="2">
    <location>
        <begin position="286"/>
        <end position="295"/>
    </location>
</feature>
<proteinExistence type="predicted"/>
<evidence type="ECO:0000313" key="5">
    <source>
        <dbReference type="Proteomes" id="UP001151760"/>
    </source>
</evidence>
<feature type="coiled-coil region" evidence="1">
    <location>
        <begin position="191"/>
        <end position="225"/>
    </location>
</feature>
<evidence type="ECO:0000259" key="3">
    <source>
        <dbReference type="Pfam" id="PF03732"/>
    </source>
</evidence>
<dbReference type="Pfam" id="PF03732">
    <property type="entry name" value="Retrotrans_gag"/>
    <property type="match status" value="1"/>
</dbReference>
<sequence length="848" mass="95191">MKFPNVPSTSVKLMLFPFSLEGAARIWLEKEPPRSILTWDDLVSKFINKFFPPSKTTNLRNEITRFQQRFDETFYEAWDRFNDLLRAFHYSRNKPVVAKVSSSTSTPGISSKVAELKDMVKALLLDKKSQAPTSVKAVEESCVTCGGAHSYRNFPATNGNVNQPPAYQAPPYQASPPQTQGVTKTDFESYVKANDSVMRNMQDQNQNLQNQMTNLTDMLSKFVNANTASSSGTGSLPSNTVTNPKEDLKGITTRSGVAYQGPTIPTTSSSPKVVERETEVTKDTVPPTNNGSTKDVQPPVVQVQPQVPNSEPVVISVSAPMPNLKPTIPYPSRRNDERRREKANDQIEKFYEIFKDLSFEISLTDALILMPKFASTLKALIGNKEKLSEMARTPLNEHCSAVILNKLPEKLGDPGKFLIPCDFPGMDECLALADLGASINLMPLSVWKKLSLPELTPTCMTLELADRSITQPIGIAEDVDVKVGKFQFPADFVVVDFDADPRVPLILGRSFLKTERALIDVYEGELTLRVGKEAEVDAFLALEDDPTSPEVDDSYYDPEGDILLLESFLNDDPSLPPPTQGNYLPEIQKELKVYEAKTNKSSIDEPPEVELKDLPPHLEYAYLEGDNKLPVIIAKDLRVEEKAALIKVLKSHKRAIAWKLSDIKGINPEFYTHKILMEEDYKSAVQHQRRVNPKIHDVIKKEVEKLLDAKLIYPISDSPWVSPVHCVPKKGGFTVVENDENELIPTRLVTGWRVCINYRKLNEATRKDHFPLPFMDQMLERLAGNEYYCFLDGFSGGNGYPTKGRKIKPKMTKPSTEWKSAKKVKVKVNPDNVKAKKSSSQRKYNFRD</sequence>